<comment type="caution">
    <text evidence="1">The sequence shown here is derived from an EMBL/GenBank/DDBJ whole genome shotgun (WGS) entry which is preliminary data.</text>
</comment>
<dbReference type="EMBL" id="JANIIK010000115">
    <property type="protein sequence ID" value="KAJ3589826.1"/>
    <property type="molecule type" value="Genomic_DNA"/>
</dbReference>
<sequence>MVSLLRGDDGVKTHHEPSVPEQSFSCCAAQESGSALFSARPFRVSSNPRRCSESLFNSPDDKLAVDPPPPVCAGDLATYTEAVWC</sequence>
<evidence type="ECO:0000313" key="1">
    <source>
        <dbReference type="EMBL" id="KAJ3589826.1"/>
    </source>
</evidence>
<protein>
    <submittedName>
        <fullName evidence="1">Uncharacterized protein</fullName>
    </submittedName>
</protein>
<evidence type="ECO:0000313" key="2">
    <source>
        <dbReference type="Proteomes" id="UP001148018"/>
    </source>
</evidence>
<accession>A0A9Q0IAP1</accession>
<dbReference type="AlphaFoldDB" id="A0A9Q0IAP1"/>
<reference evidence="1" key="1">
    <citation type="submission" date="2022-07" db="EMBL/GenBank/DDBJ databases">
        <title>Chromosome-level genome of Muraenolepis orangiensis.</title>
        <authorList>
            <person name="Kim J."/>
        </authorList>
    </citation>
    <scope>NUCLEOTIDE SEQUENCE</scope>
    <source>
        <strain evidence="1">KU_S4_2022</strain>
        <tissue evidence="1">Muscle</tissue>
    </source>
</reference>
<organism evidence="1 2">
    <name type="scientific">Muraenolepis orangiensis</name>
    <name type="common">Patagonian moray cod</name>
    <dbReference type="NCBI Taxonomy" id="630683"/>
    <lineage>
        <taxon>Eukaryota</taxon>
        <taxon>Metazoa</taxon>
        <taxon>Chordata</taxon>
        <taxon>Craniata</taxon>
        <taxon>Vertebrata</taxon>
        <taxon>Euteleostomi</taxon>
        <taxon>Actinopterygii</taxon>
        <taxon>Neopterygii</taxon>
        <taxon>Teleostei</taxon>
        <taxon>Neoteleostei</taxon>
        <taxon>Acanthomorphata</taxon>
        <taxon>Zeiogadaria</taxon>
        <taxon>Gadariae</taxon>
        <taxon>Gadiformes</taxon>
        <taxon>Muraenolepidoidei</taxon>
        <taxon>Muraenolepididae</taxon>
        <taxon>Muraenolepis</taxon>
    </lineage>
</organism>
<dbReference type="Proteomes" id="UP001148018">
    <property type="component" value="Unassembled WGS sequence"/>
</dbReference>
<proteinExistence type="predicted"/>
<keyword evidence="2" id="KW-1185">Reference proteome</keyword>
<name>A0A9Q0IAP1_9TELE</name>
<gene>
    <name evidence="1" type="ORF">NHX12_010667</name>
</gene>